<gene>
    <name evidence="1" type="ORF">HOLleu_41416</name>
</gene>
<dbReference type="Proteomes" id="UP001152320">
    <property type="component" value="Chromosome 23"/>
</dbReference>
<sequence length="103" mass="11465">MDPTSEIQTLVKKTLATLVSQKHLPESAKALVHPCPQISNFYLLPKIHKANNPGRPIVSSHSCPTVLISQYVDSVLSPLLGSQWVLETIWKSSLTFLKRSARF</sequence>
<keyword evidence="2" id="KW-1185">Reference proteome</keyword>
<protein>
    <submittedName>
        <fullName evidence="1">Uncharacterized protein</fullName>
    </submittedName>
</protein>
<dbReference type="OrthoDB" id="6782675at2759"/>
<accession>A0A9Q0YBS9</accession>
<name>A0A9Q0YBS9_HOLLE</name>
<reference evidence="1" key="1">
    <citation type="submission" date="2021-10" db="EMBL/GenBank/DDBJ databases">
        <title>Tropical sea cucumber genome reveals ecological adaptation and Cuvierian tubules defense mechanism.</title>
        <authorList>
            <person name="Chen T."/>
        </authorList>
    </citation>
    <scope>NUCLEOTIDE SEQUENCE</scope>
    <source>
        <strain evidence="1">Nanhai2018</strain>
        <tissue evidence="1">Muscle</tissue>
    </source>
</reference>
<dbReference type="EMBL" id="JAIZAY010000023">
    <property type="protein sequence ID" value="KAJ8019723.1"/>
    <property type="molecule type" value="Genomic_DNA"/>
</dbReference>
<organism evidence="1 2">
    <name type="scientific">Holothuria leucospilota</name>
    <name type="common">Black long sea cucumber</name>
    <name type="synonym">Mertensiothuria leucospilota</name>
    <dbReference type="NCBI Taxonomy" id="206669"/>
    <lineage>
        <taxon>Eukaryota</taxon>
        <taxon>Metazoa</taxon>
        <taxon>Echinodermata</taxon>
        <taxon>Eleutherozoa</taxon>
        <taxon>Echinozoa</taxon>
        <taxon>Holothuroidea</taxon>
        <taxon>Aspidochirotacea</taxon>
        <taxon>Aspidochirotida</taxon>
        <taxon>Holothuriidae</taxon>
        <taxon>Holothuria</taxon>
    </lineage>
</organism>
<proteinExistence type="predicted"/>
<dbReference type="AlphaFoldDB" id="A0A9Q0YBS9"/>
<comment type="caution">
    <text evidence="1">The sequence shown here is derived from an EMBL/GenBank/DDBJ whole genome shotgun (WGS) entry which is preliminary data.</text>
</comment>
<evidence type="ECO:0000313" key="2">
    <source>
        <dbReference type="Proteomes" id="UP001152320"/>
    </source>
</evidence>
<evidence type="ECO:0000313" key="1">
    <source>
        <dbReference type="EMBL" id="KAJ8019723.1"/>
    </source>
</evidence>